<name>A0A2A6CNA8_PRIPA</name>
<gene>
    <name evidence="6" type="primary">WBGene00279210</name>
</gene>
<dbReference type="OrthoDB" id="5797606at2759"/>
<evidence type="ECO:0000313" key="7">
    <source>
        <dbReference type="Proteomes" id="UP000005239"/>
    </source>
</evidence>
<evidence type="ECO:0000313" key="6">
    <source>
        <dbReference type="EnsemblMetazoa" id="PPA40841.1"/>
    </source>
</evidence>
<evidence type="ECO:0000256" key="3">
    <source>
        <dbReference type="ARBA" id="ARBA00022692"/>
    </source>
</evidence>
<proteinExistence type="inferred from homology"/>
<dbReference type="InterPro" id="IPR019421">
    <property type="entry name" value="7TM_GPCR_serpentine_rcpt_Srd"/>
</dbReference>
<comment type="similarity">
    <text evidence="2">Belongs to the nematode receptor-like protein srd family.</text>
</comment>
<dbReference type="Gene3D" id="1.20.1070.10">
    <property type="entry name" value="Rhodopsin 7-helix transmembrane proteins"/>
    <property type="match status" value="1"/>
</dbReference>
<dbReference type="Proteomes" id="UP000005239">
    <property type="component" value="Unassembled WGS sequence"/>
</dbReference>
<evidence type="ECO:0000256" key="4">
    <source>
        <dbReference type="ARBA" id="ARBA00022989"/>
    </source>
</evidence>
<dbReference type="EnsemblMetazoa" id="PPA40841.1">
    <property type="protein sequence ID" value="PPA40841.1"/>
    <property type="gene ID" value="WBGene00279210"/>
</dbReference>
<dbReference type="PANTHER" id="PTHR22945:SF40">
    <property type="entry name" value="SERPENTINE RECEPTOR, CLASS D (DELTA)-RELATED"/>
    <property type="match status" value="1"/>
</dbReference>
<dbReference type="InterPro" id="IPR050920">
    <property type="entry name" value="Nematode_rcpt-like_delta"/>
</dbReference>
<accession>A0A2A6CNA8</accession>
<keyword evidence="3" id="KW-0812">Transmembrane</keyword>
<keyword evidence="4" id="KW-1133">Transmembrane helix</keyword>
<accession>A0A8R1Z4Q5</accession>
<protein>
    <submittedName>
        <fullName evidence="6">G protein-coupled receptor</fullName>
    </submittedName>
</protein>
<keyword evidence="5" id="KW-0472">Membrane</keyword>
<keyword evidence="7" id="KW-1185">Reference proteome</keyword>
<comment type="subcellular location">
    <subcellularLocation>
        <location evidence="1">Membrane</location>
        <topology evidence="1">Multi-pass membrane protein</topology>
    </subcellularLocation>
</comment>
<dbReference type="AlphaFoldDB" id="A0A2A6CNA8"/>
<dbReference type="GO" id="GO:0016020">
    <property type="term" value="C:membrane"/>
    <property type="evidence" value="ECO:0007669"/>
    <property type="project" value="UniProtKB-SubCell"/>
</dbReference>
<dbReference type="Pfam" id="PF10317">
    <property type="entry name" value="7TM_GPCR_Srd"/>
    <property type="match status" value="2"/>
</dbReference>
<evidence type="ECO:0000256" key="2">
    <source>
        <dbReference type="ARBA" id="ARBA00009166"/>
    </source>
</evidence>
<reference evidence="7" key="1">
    <citation type="journal article" date="2008" name="Nat. Genet.">
        <title>The Pristionchus pacificus genome provides a unique perspective on nematode lifestyle and parasitism.</title>
        <authorList>
            <person name="Dieterich C."/>
            <person name="Clifton S.W."/>
            <person name="Schuster L.N."/>
            <person name="Chinwalla A."/>
            <person name="Delehaunty K."/>
            <person name="Dinkelacker I."/>
            <person name="Fulton L."/>
            <person name="Fulton R."/>
            <person name="Godfrey J."/>
            <person name="Minx P."/>
            <person name="Mitreva M."/>
            <person name="Roeseler W."/>
            <person name="Tian H."/>
            <person name="Witte H."/>
            <person name="Yang S.P."/>
            <person name="Wilson R.K."/>
            <person name="Sommer R.J."/>
        </authorList>
    </citation>
    <scope>NUCLEOTIDE SEQUENCE [LARGE SCALE GENOMIC DNA]</scope>
    <source>
        <strain evidence="7">PS312</strain>
    </source>
</reference>
<sequence length="265" mass="29648">MPRPDSSPALIYLTIIPSIIGIVTNILLFLLAVFRTPPTLSTYSKILLSAALCDLIGACTVPCLVTRSISFPEATVLDSYGLCTLARVDTCWLCTGLIEMLITVNDAFICVSFYFRLKVIRGDQPSVKVILLTIFFVMVVHTPLFIGYFATQRKWHNIGEQTEDIELIEELRALTHYGKSICEIRALNVQLLILIGFLMGSCFYMSAVLQLTRSYFVQFAIFPVSSLQFTLSPIANIIFIKPYRSRSTSVTSIKQISFTASSNRE</sequence>
<evidence type="ECO:0000256" key="5">
    <source>
        <dbReference type="ARBA" id="ARBA00023136"/>
    </source>
</evidence>
<organism evidence="6 7">
    <name type="scientific">Pristionchus pacificus</name>
    <name type="common">Parasitic nematode worm</name>
    <dbReference type="NCBI Taxonomy" id="54126"/>
    <lineage>
        <taxon>Eukaryota</taxon>
        <taxon>Metazoa</taxon>
        <taxon>Ecdysozoa</taxon>
        <taxon>Nematoda</taxon>
        <taxon>Chromadorea</taxon>
        <taxon>Rhabditida</taxon>
        <taxon>Rhabditina</taxon>
        <taxon>Diplogasteromorpha</taxon>
        <taxon>Diplogasteroidea</taxon>
        <taxon>Neodiplogasteridae</taxon>
        <taxon>Pristionchus</taxon>
    </lineage>
</organism>
<dbReference type="PANTHER" id="PTHR22945">
    <property type="entry name" value="SERPENTINE RECEPTOR, CLASS D DELTA"/>
    <property type="match status" value="1"/>
</dbReference>
<reference evidence="6" key="2">
    <citation type="submission" date="2022-06" db="UniProtKB">
        <authorList>
            <consortium name="EnsemblMetazoa"/>
        </authorList>
    </citation>
    <scope>IDENTIFICATION</scope>
    <source>
        <strain evidence="6">PS312</strain>
    </source>
</reference>
<evidence type="ECO:0000256" key="1">
    <source>
        <dbReference type="ARBA" id="ARBA00004141"/>
    </source>
</evidence>